<keyword evidence="5" id="KW-0479">Metal-binding</keyword>
<dbReference type="GO" id="GO:0051539">
    <property type="term" value="F:4 iron, 4 sulfur cluster binding"/>
    <property type="evidence" value="ECO:0007669"/>
    <property type="project" value="UniProtKB-KW"/>
</dbReference>
<dbReference type="SUPFAM" id="SSF54862">
    <property type="entry name" value="4Fe-4S ferredoxins"/>
    <property type="match status" value="1"/>
</dbReference>
<accession>A0A0K2SH75</accession>
<organism evidence="11 12">
    <name type="scientific">Limnochorda pilosa</name>
    <dbReference type="NCBI Taxonomy" id="1555112"/>
    <lineage>
        <taxon>Bacteria</taxon>
        <taxon>Bacillati</taxon>
        <taxon>Bacillota</taxon>
        <taxon>Limnochordia</taxon>
        <taxon>Limnochordales</taxon>
        <taxon>Limnochordaceae</taxon>
        <taxon>Limnochorda</taxon>
    </lineage>
</organism>
<dbReference type="EMBL" id="AP014924">
    <property type="protein sequence ID" value="BAS26154.1"/>
    <property type="molecule type" value="Genomic_DNA"/>
</dbReference>
<dbReference type="Proteomes" id="UP000065807">
    <property type="component" value="Chromosome"/>
</dbReference>
<reference evidence="12" key="1">
    <citation type="submission" date="2015-07" db="EMBL/GenBank/DDBJ databases">
        <title>Complete genome sequence and phylogenetic analysis of Limnochorda pilosa.</title>
        <authorList>
            <person name="Watanabe M."/>
            <person name="Kojima H."/>
            <person name="Fukui M."/>
        </authorList>
    </citation>
    <scope>NUCLEOTIDE SEQUENCE [LARGE SCALE GENOMIC DNA]</scope>
    <source>
        <strain evidence="12">HC45</strain>
    </source>
</reference>
<feature type="domain" description="4Fe-4S ferredoxin-type" evidence="10">
    <location>
        <begin position="59"/>
        <end position="89"/>
    </location>
</feature>
<keyword evidence="8" id="KW-0408">Iron</keyword>
<sequence>MKQKAWYFDASSCIGCKTCEMACKDTNDLQVGVRLRRVREYGGGHWIVRNGFEQPAGVFTYFVSTSCMHCQEPPCVNVCPAGAMQKREEDGIVVVDSEKCIGCGYCQWACPYDAPRLDPTTHIMRKCDMCIDLQDRGEKPACVANCPMRCLDFGELEELRAKYGDVDTIMPLPSGDVTKPSFVVTPPKYPSQSAGGRIRDLMEA</sequence>
<evidence type="ECO:0000313" key="11">
    <source>
        <dbReference type="EMBL" id="BAS26154.1"/>
    </source>
</evidence>
<dbReference type="Pfam" id="PF12800">
    <property type="entry name" value="Fer4_4"/>
    <property type="match status" value="1"/>
</dbReference>
<feature type="domain" description="4Fe-4S ferredoxin-type" evidence="10">
    <location>
        <begin position="91"/>
        <end position="120"/>
    </location>
</feature>
<dbReference type="PROSITE" id="PS00198">
    <property type="entry name" value="4FE4S_FER_1"/>
    <property type="match status" value="1"/>
</dbReference>
<dbReference type="NCBIfam" id="TIGR02951">
    <property type="entry name" value="DMSO_dmsB"/>
    <property type="match status" value="1"/>
</dbReference>
<gene>
    <name evidence="11" type="ORF">LIP_0297</name>
</gene>
<dbReference type="AlphaFoldDB" id="A0A0K2SH75"/>
<comment type="cofactor">
    <cofactor evidence="1">
        <name>[4Fe-4S] cluster</name>
        <dbReference type="ChEBI" id="CHEBI:49883"/>
    </cofactor>
</comment>
<dbReference type="STRING" id="1555112.LIP_0297"/>
<evidence type="ECO:0000256" key="8">
    <source>
        <dbReference type="ARBA" id="ARBA00023004"/>
    </source>
</evidence>
<dbReference type="GO" id="GO:0046872">
    <property type="term" value="F:metal ion binding"/>
    <property type="evidence" value="ECO:0007669"/>
    <property type="project" value="UniProtKB-KW"/>
</dbReference>
<name>A0A0K2SH75_LIMPI</name>
<keyword evidence="3" id="KW-0813">Transport</keyword>
<proteinExistence type="predicted"/>
<dbReference type="RefSeq" id="WP_068133356.1">
    <property type="nucleotide sequence ID" value="NZ_AP014924.1"/>
</dbReference>
<evidence type="ECO:0000259" key="10">
    <source>
        <dbReference type="PROSITE" id="PS51379"/>
    </source>
</evidence>
<evidence type="ECO:0000313" key="12">
    <source>
        <dbReference type="Proteomes" id="UP000065807"/>
    </source>
</evidence>
<protein>
    <submittedName>
        <fullName evidence="11">Dimethyl sulfoxide reductase subunit B</fullName>
    </submittedName>
</protein>
<keyword evidence="7" id="KW-0249">Electron transport</keyword>
<dbReference type="CDD" id="cd16371">
    <property type="entry name" value="DMSOR_beta_like"/>
    <property type="match status" value="1"/>
</dbReference>
<evidence type="ECO:0000256" key="2">
    <source>
        <dbReference type="ARBA" id="ARBA00003584"/>
    </source>
</evidence>
<keyword evidence="9" id="KW-0411">Iron-sulfur</keyword>
<evidence type="ECO:0000256" key="5">
    <source>
        <dbReference type="ARBA" id="ARBA00022723"/>
    </source>
</evidence>
<dbReference type="Gene3D" id="3.30.70.20">
    <property type="match status" value="2"/>
</dbReference>
<dbReference type="InterPro" id="IPR014297">
    <property type="entry name" value="DMSO_DmsB"/>
</dbReference>
<dbReference type="Pfam" id="PF13247">
    <property type="entry name" value="Fer4_11"/>
    <property type="match status" value="1"/>
</dbReference>
<evidence type="ECO:0000256" key="6">
    <source>
        <dbReference type="ARBA" id="ARBA00022737"/>
    </source>
</evidence>
<reference evidence="12" key="2">
    <citation type="journal article" date="2016" name="Int. J. Syst. Evol. Microbiol.">
        <title>Complete genome sequence and cell structure of Limnochorda pilosa, a Gram-negative spore-former within the phylum Firmicutes.</title>
        <authorList>
            <person name="Watanabe M."/>
            <person name="Kojima H."/>
            <person name="Fukui M."/>
        </authorList>
    </citation>
    <scope>NUCLEOTIDE SEQUENCE [LARGE SCALE GENOMIC DNA]</scope>
    <source>
        <strain evidence="12">HC45</strain>
    </source>
</reference>
<evidence type="ECO:0000256" key="7">
    <source>
        <dbReference type="ARBA" id="ARBA00022982"/>
    </source>
</evidence>
<keyword evidence="12" id="KW-1185">Reference proteome</keyword>
<comment type="function">
    <text evidence="2">Electron transfer subunit of the terminal reductase during anaerobic growth on various sulfoxide and N-oxide compounds.</text>
</comment>
<dbReference type="PANTHER" id="PTHR43177">
    <property type="entry name" value="PROTEIN NRFC"/>
    <property type="match status" value="1"/>
</dbReference>
<dbReference type="OrthoDB" id="9810688at2"/>
<evidence type="ECO:0000256" key="4">
    <source>
        <dbReference type="ARBA" id="ARBA00022485"/>
    </source>
</evidence>
<evidence type="ECO:0000256" key="1">
    <source>
        <dbReference type="ARBA" id="ARBA00001966"/>
    </source>
</evidence>
<evidence type="ECO:0000256" key="3">
    <source>
        <dbReference type="ARBA" id="ARBA00022448"/>
    </source>
</evidence>
<keyword evidence="6" id="KW-0677">Repeat</keyword>
<feature type="domain" description="4Fe-4S ferredoxin-type" evidence="10">
    <location>
        <begin position="4"/>
        <end position="34"/>
    </location>
</feature>
<dbReference type="PANTHER" id="PTHR43177:SF5">
    <property type="entry name" value="ANAEROBIC DIMETHYL SULFOXIDE REDUCTASE CHAIN B-RELATED"/>
    <property type="match status" value="1"/>
</dbReference>
<keyword evidence="4" id="KW-0004">4Fe-4S</keyword>
<evidence type="ECO:0000256" key="9">
    <source>
        <dbReference type="ARBA" id="ARBA00023014"/>
    </source>
</evidence>
<dbReference type="KEGG" id="lpil:LIP_0297"/>
<dbReference type="InterPro" id="IPR050954">
    <property type="entry name" value="ET_IronSulfur_Cluster-Binding"/>
</dbReference>
<dbReference type="PROSITE" id="PS51379">
    <property type="entry name" value="4FE4S_FER_2"/>
    <property type="match status" value="3"/>
</dbReference>
<dbReference type="InterPro" id="IPR017896">
    <property type="entry name" value="4Fe4S_Fe-S-bd"/>
</dbReference>
<dbReference type="InterPro" id="IPR017900">
    <property type="entry name" value="4Fe4S_Fe_S_CS"/>
</dbReference>